<evidence type="ECO:0000256" key="8">
    <source>
        <dbReference type="ARBA" id="ARBA00047899"/>
    </source>
</evidence>
<keyword evidence="13" id="KW-1185">Reference proteome</keyword>
<dbReference type="InterPro" id="IPR001245">
    <property type="entry name" value="Ser-Thr/Tyr_kinase_cat_dom"/>
</dbReference>
<evidence type="ECO:0000256" key="6">
    <source>
        <dbReference type="ARBA" id="ARBA00022777"/>
    </source>
</evidence>
<feature type="non-terminal residue" evidence="12">
    <location>
        <position position="660"/>
    </location>
</feature>
<keyword evidence="5 10" id="KW-0547">Nucleotide-binding</keyword>
<dbReference type="InterPro" id="IPR051681">
    <property type="entry name" value="Ser/Thr_Kinases-Pseudokinases"/>
</dbReference>
<dbReference type="PROSITE" id="PS00108">
    <property type="entry name" value="PROTEIN_KINASE_ST"/>
    <property type="match status" value="1"/>
</dbReference>
<dbReference type="PANTHER" id="PTHR44329">
    <property type="entry name" value="SERINE/THREONINE-PROTEIN KINASE TNNI3K-RELATED"/>
    <property type="match status" value="1"/>
</dbReference>
<dbReference type="GO" id="GO:0010182">
    <property type="term" value="P:sugar mediated signaling pathway"/>
    <property type="evidence" value="ECO:0007669"/>
    <property type="project" value="UniProtKB-ARBA"/>
</dbReference>
<keyword evidence="4" id="KW-0808">Transferase</keyword>
<dbReference type="PANTHER" id="PTHR44329:SF231">
    <property type="entry name" value="PROTEIN KINASE SUPERFAMILY PROTEIN"/>
    <property type="match status" value="1"/>
</dbReference>
<evidence type="ECO:0000256" key="2">
    <source>
        <dbReference type="ARBA" id="ARBA00012513"/>
    </source>
</evidence>
<evidence type="ECO:0000256" key="3">
    <source>
        <dbReference type="ARBA" id="ARBA00022527"/>
    </source>
</evidence>
<dbReference type="Gene3D" id="1.10.510.10">
    <property type="entry name" value="Transferase(Phosphotransferase) domain 1"/>
    <property type="match status" value="1"/>
</dbReference>
<dbReference type="EC" id="2.7.11.1" evidence="2"/>
<dbReference type="FunFam" id="1.10.510.10:FF:000193">
    <property type="entry name" value="Serine/threonine-protein kinase CTR1"/>
    <property type="match status" value="1"/>
</dbReference>
<organism evidence="12 13">
    <name type="scientific">Trifolium subterraneum</name>
    <name type="common">Subterranean clover</name>
    <dbReference type="NCBI Taxonomy" id="3900"/>
    <lineage>
        <taxon>Eukaryota</taxon>
        <taxon>Viridiplantae</taxon>
        <taxon>Streptophyta</taxon>
        <taxon>Embryophyta</taxon>
        <taxon>Tracheophyta</taxon>
        <taxon>Spermatophyta</taxon>
        <taxon>Magnoliopsida</taxon>
        <taxon>eudicotyledons</taxon>
        <taxon>Gunneridae</taxon>
        <taxon>Pentapetalae</taxon>
        <taxon>rosids</taxon>
        <taxon>fabids</taxon>
        <taxon>Fabales</taxon>
        <taxon>Fabaceae</taxon>
        <taxon>Papilionoideae</taxon>
        <taxon>50 kb inversion clade</taxon>
        <taxon>NPAAA clade</taxon>
        <taxon>Hologalegina</taxon>
        <taxon>IRL clade</taxon>
        <taxon>Trifolieae</taxon>
        <taxon>Trifolium</taxon>
    </lineage>
</organism>
<protein>
    <recommendedName>
        <fullName evidence="2">non-specific serine/threonine protein kinase</fullName>
        <ecNumber evidence="2">2.7.11.1</ecNumber>
    </recommendedName>
</protein>
<dbReference type="SMART" id="SM00220">
    <property type="entry name" value="S_TKc"/>
    <property type="match status" value="1"/>
</dbReference>
<dbReference type="SUPFAM" id="SSF56112">
    <property type="entry name" value="Protein kinase-like (PK-like)"/>
    <property type="match status" value="1"/>
</dbReference>
<evidence type="ECO:0000256" key="4">
    <source>
        <dbReference type="ARBA" id="ARBA00022679"/>
    </source>
</evidence>
<dbReference type="EMBL" id="DF973273">
    <property type="protein sequence ID" value="GAU23655.1"/>
    <property type="molecule type" value="Genomic_DNA"/>
</dbReference>
<dbReference type="InterPro" id="IPR011009">
    <property type="entry name" value="Kinase-like_dom_sf"/>
</dbReference>
<keyword evidence="6" id="KW-0418">Kinase</keyword>
<dbReference type="InterPro" id="IPR008271">
    <property type="entry name" value="Ser/Thr_kinase_AS"/>
</dbReference>
<evidence type="ECO:0000313" key="13">
    <source>
        <dbReference type="Proteomes" id="UP000242715"/>
    </source>
</evidence>
<reference evidence="13" key="1">
    <citation type="journal article" date="2017" name="Front. Plant Sci.">
        <title>Climate Clever Clovers: New Paradigm to Reduce the Environmental Footprint of Ruminants by Breeding Low Methanogenic Forages Utilizing Haplotype Variation.</title>
        <authorList>
            <person name="Kaur P."/>
            <person name="Appels R."/>
            <person name="Bayer P.E."/>
            <person name="Keeble-Gagnere G."/>
            <person name="Wang J."/>
            <person name="Hirakawa H."/>
            <person name="Shirasawa K."/>
            <person name="Vercoe P."/>
            <person name="Stefanova K."/>
            <person name="Durmic Z."/>
            <person name="Nichols P."/>
            <person name="Revell C."/>
            <person name="Isobe S.N."/>
            <person name="Edwards D."/>
            <person name="Erskine W."/>
        </authorList>
    </citation>
    <scope>NUCLEOTIDE SEQUENCE [LARGE SCALE GENOMIC DNA]</scope>
    <source>
        <strain evidence="13">cv. Daliak</strain>
    </source>
</reference>
<dbReference type="GO" id="GO:0006950">
    <property type="term" value="P:response to stress"/>
    <property type="evidence" value="ECO:0007669"/>
    <property type="project" value="UniProtKB-ARBA"/>
</dbReference>
<dbReference type="PRINTS" id="PR00109">
    <property type="entry name" value="TYRKINASE"/>
</dbReference>
<sequence>MNPYLWVMCNDEEEGKRIPNLMALKAIEPGETSMEVVLVDRDGDSRLKMLHDKAQELYCSYGNTLVFVEQLGKLVAIHMGGMFPVEEGDLHKCWKLVSKRLRNFHQCVVLPIGSVSSGLCRHRAILFKRLADYIGLPCRIARGCKYCAADHRSSCLVKIKDDKQLLREYVVDLVGEPGNVHGPDSSINGAYASFIPSPLQISHFMELQSPYMDDEESSQPLISFDQNSFNPETHPYSGCGQNDQQVMDADLLKGHQGSVRASVDQTCEITKPNLISFGLKENDEECAVLGSILPTIHENVAKVFPATESSLHEYPRFSEDTVMVQETSNNEIIVTGGSVVKSIFKQCILSSSCQSEFKQVDNRIENQDYLPDGSIPRYVNLEPSLAMDWLEISWDDLRIKERVGAGSFGTVHRAEWHGSDVAVKVLTVQDFHDDQLKEFLREVAIMKRVRHPNVVLFMGAVTTSPNLSIVTEYLPRGSLYRLIHRPASGEILDSRRRLRMALDVAKGMNYLHCLKPPIVHWDLKSPNLLVDKNWTVKVCDFGLSRFKANTFIPSKSVAGTPEWMAPEFLRGEPSDEKSDIFSFGVILWELVTMQQPWSGLNPPQVVGAVAFQNRKLAIPPNISPALASLMESCWADDPAQRPSFGNIIDSLKKLLKSPAE</sequence>
<dbReference type="InterPro" id="IPR000719">
    <property type="entry name" value="Prot_kinase_dom"/>
</dbReference>
<name>A0A2Z6MK71_TRISU</name>
<gene>
    <name evidence="12" type="ORF">TSUD_304300</name>
</gene>
<dbReference type="InterPro" id="IPR017441">
    <property type="entry name" value="Protein_kinase_ATP_BS"/>
</dbReference>
<evidence type="ECO:0000256" key="9">
    <source>
        <dbReference type="ARBA" id="ARBA00048679"/>
    </source>
</evidence>
<feature type="domain" description="Protein kinase" evidence="11">
    <location>
        <begin position="397"/>
        <end position="655"/>
    </location>
</feature>
<dbReference type="GO" id="GO:0005524">
    <property type="term" value="F:ATP binding"/>
    <property type="evidence" value="ECO:0007669"/>
    <property type="project" value="UniProtKB-UniRule"/>
</dbReference>
<dbReference type="InterPro" id="IPR055164">
    <property type="entry name" value="EDR1/CTR1/ARMC3-like_pept-like"/>
</dbReference>
<dbReference type="Pfam" id="PF14381">
    <property type="entry name" value="EDR1_CTR1_ARMC3_pept"/>
    <property type="match status" value="1"/>
</dbReference>
<dbReference type="PROSITE" id="PS00107">
    <property type="entry name" value="PROTEIN_KINASE_ATP"/>
    <property type="match status" value="1"/>
</dbReference>
<evidence type="ECO:0000256" key="7">
    <source>
        <dbReference type="ARBA" id="ARBA00022840"/>
    </source>
</evidence>
<dbReference type="Gene3D" id="3.30.200.20">
    <property type="entry name" value="Phosphorylase Kinase, domain 1"/>
    <property type="match status" value="1"/>
</dbReference>
<dbReference type="GO" id="GO:0004674">
    <property type="term" value="F:protein serine/threonine kinase activity"/>
    <property type="evidence" value="ECO:0007669"/>
    <property type="project" value="UniProtKB-KW"/>
</dbReference>
<dbReference type="Pfam" id="PF07714">
    <property type="entry name" value="PK_Tyr_Ser-Thr"/>
    <property type="match status" value="1"/>
</dbReference>
<keyword evidence="3" id="KW-0723">Serine/threonine-protein kinase</keyword>
<comment type="similarity">
    <text evidence="1">Belongs to the protein kinase superfamily. TKL Ser/Thr protein kinase family. RAF subfamily.</text>
</comment>
<proteinExistence type="inferred from homology"/>
<keyword evidence="7 10" id="KW-0067">ATP-binding</keyword>
<evidence type="ECO:0000259" key="11">
    <source>
        <dbReference type="PROSITE" id="PS50011"/>
    </source>
</evidence>
<dbReference type="AlphaFoldDB" id="A0A2Z6MK71"/>
<dbReference type="PROSITE" id="PS50011">
    <property type="entry name" value="PROTEIN_KINASE_DOM"/>
    <property type="match status" value="1"/>
</dbReference>
<feature type="binding site" evidence="10">
    <location>
        <position position="424"/>
    </location>
    <ligand>
        <name>ATP</name>
        <dbReference type="ChEBI" id="CHEBI:30616"/>
    </ligand>
</feature>
<evidence type="ECO:0000256" key="10">
    <source>
        <dbReference type="PROSITE-ProRule" id="PRU10141"/>
    </source>
</evidence>
<dbReference type="Proteomes" id="UP000242715">
    <property type="component" value="Unassembled WGS sequence"/>
</dbReference>
<dbReference type="OrthoDB" id="339325at2759"/>
<accession>A0A2Z6MK71</accession>
<dbReference type="FunFam" id="3.30.200.20:FF:000060">
    <property type="entry name" value="Serine/threonine-protein kinase isoform 1"/>
    <property type="match status" value="1"/>
</dbReference>
<evidence type="ECO:0000313" key="12">
    <source>
        <dbReference type="EMBL" id="GAU23655.1"/>
    </source>
</evidence>
<comment type="catalytic activity">
    <reaction evidence="9">
        <text>L-seryl-[protein] + ATP = O-phospho-L-seryl-[protein] + ADP + H(+)</text>
        <dbReference type="Rhea" id="RHEA:17989"/>
        <dbReference type="Rhea" id="RHEA-COMP:9863"/>
        <dbReference type="Rhea" id="RHEA-COMP:11604"/>
        <dbReference type="ChEBI" id="CHEBI:15378"/>
        <dbReference type="ChEBI" id="CHEBI:29999"/>
        <dbReference type="ChEBI" id="CHEBI:30616"/>
        <dbReference type="ChEBI" id="CHEBI:83421"/>
        <dbReference type="ChEBI" id="CHEBI:456216"/>
        <dbReference type="EC" id="2.7.11.1"/>
    </reaction>
</comment>
<dbReference type="CDD" id="cd13999">
    <property type="entry name" value="STKc_MAP3K-like"/>
    <property type="match status" value="1"/>
</dbReference>
<evidence type="ECO:0000256" key="1">
    <source>
        <dbReference type="ARBA" id="ARBA00010507"/>
    </source>
</evidence>
<evidence type="ECO:0000256" key="5">
    <source>
        <dbReference type="ARBA" id="ARBA00022741"/>
    </source>
</evidence>
<comment type="catalytic activity">
    <reaction evidence="8">
        <text>L-threonyl-[protein] + ATP = O-phospho-L-threonyl-[protein] + ADP + H(+)</text>
        <dbReference type="Rhea" id="RHEA:46608"/>
        <dbReference type="Rhea" id="RHEA-COMP:11060"/>
        <dbReference type="Rhea" id="RHEA-COMP:11605"/>
        <dbReference type="ChEBI" id="CHEBI:15378"/>
        <dbReference type="ChEBI" id="CHEBI:30013"/>
        <dbReference type="ChEBI" id="CHEBI:30616"/>
        <dbReference type="ChEBI" id="CHEBI:61977"/>
        <dbReference type="ChEBI" id="CHEBI:456216"/>
        <dbReference type="EC" id="2.7.11.1"/>
    </reaction>
</comment>